<dbReference type="GO" id="GO:0006310">
    <property type="term" value="P:DNA recombination"/>
    <property type="evidence" value="ECO:0007669"/>
    <property type="project" value="InterPro"/>
</dbReference>
<comment type="caution">
    <text evidence="2">The sequence shown here is derived from an EMBL/GenBank/DDBJ whole genome shotgun (WGS) entry which is preliminary data.</text>
</comment>
<proteinExistence type="predicted"/>
<evidence type="ECO:0000313" key="2">
    <source>
        <dbReference type="EMBL" id="KAG2212564.1"/>
    </source>
</evidence>
<keyword evidence="3" id="KW-1185">Reference proteome</keyword>
<protein>
    <submittedName>
        <fullName evidence="2">Uncharacterized protein</fullName>
    </submittedName>
</protein>
<sequence>MKGKDYVISKADHLSKFTFTSHQNKYLDLPAAFISHASLQGALDINSLEEWYNNDLVVLPIKNDYMDLPVFCKSSNNGHTSTLTMSVWNGNNFAAAFKKALSACGITGNTSYSLRRYFIQTLQKTTSKENVARLAGHKPTSNVQFASYQSSFQDADLVRILTDEKFINIQQHNPFLTALNIGMLPSKCRLSKEEYQVKIEKECTEEINELKQFKENMKEKHGYQYLATMNEAEMKSMHHLTRVVVNKKQRLSKKETARKLEKLKEVAVNSLTSKELQENIDESSNLSLVPTKDSVAHVQDEESMEEVVGSQTQQIPTTTNDV</sequence>
<reference evidence="2 3" key="1">
    <citation type="submission" date="2020-12" db="EMBL/GenBank/DDBJ databases">
        <title>Metabolic potential, ecology and presence of endohyphal bacteria is reflected in genomic diversity of Mucoromycotina.</title>
        <authorList>
            <person name="Muszewska A."/>
            <person name="Okrasinska A."/>
            <person name="Steczkiewicz K."/>
            <person name="Drgas O."/>
            <person name="Orlowska M."/>
            <person name="Perlinska-Lenart U."/>
            <person name="Aleksandrzak-Piekarczyk T."/>
            <person name="Szatraj K."/>
            <person name="Zielenkiewicz U."/>
            <person name="Pilsyk S."/>
            <person name="Malc E."/>
            <person name="Mieczkowski P."/>
            <person name="Kruszewska J.S."/>
            <person name="Biernat P."/>
            <person name="Pawlowska J."/>
        </authorList>
    </citation>
    <scope>NUCLEOTIDE SEQUENCE [LARGE SCALE GENOMIC DNA]</scope>
    <source>
        <strain evidence="2 3">CBS 142.35</strain>
    </source>
</reference>
<evidence type="ECO:0000256" key="1">
    <source>
        <dbReference type="SAM" id="MobiDB-lite"/>
    </source>
</evidence>
<name>A0A8H7RJF2_9FUNG</name>
<dbReference type="OrthoDB" id="10597162at2759"/>
<accession>A0A8H7RJF2</accession>
<dbReference type="EMBL" id="JAEPRB010000735">
    <property type="protein sequence ID" value="KAG2212564.1"/>
    <property type="molecule type" value="Genomic_DNA"/>
</dbReference>
<feature type="compositionally biased region" description="Polar residues" evidence="1">
    <location>
        <begin position="309"/>
        <end position="322"/>
    </location>
</feature>
<feature type="region of interest" description="Disordered" evidence="1">
    <location>
        <begin position="294"/>
        <end position="322"/>
    </location>
</feature>
<dbReference type="Gene3D" id="1.10.443.10">
    <property type="entry name" value="Intergrase catalytic core"/>
    <property type="match status" value="1"/>
</dbReference>
<organism evidence="2 3">
    <name type="scientific">Circinella minor</name>
    <dbReference type="NCBI Taxonomy" id="1195481"/>
    <lineage>
        <taxon>Eukaryota</taxon>
        <taxon>Fungi</taxon>
        <taxon>Fungi incertae sedis</taxon>
        <taxon>Mucoromycota</taxon>
        <taxon>Mucoromycotina</taxon>
        <taxon>Mucoromycetes</taxon>
        <taxon>Mucorales</taxon>
        <taxon>Lichtheimiaceae</taxon>
        <taxon>Circinella</taxon>
    </lineage>
</organism>
<evidence type="ECO:0000313" key="3">
    <source>
        <dbReference type="Proteomes" id="UP000646827"/>
    </source>
</evidence>
<dbReference type="GO" id="GO:0015074">
    <property type="term" value="P:DNA integration"/>
    <property type="evidence" value="ECO:0007669"/>
    <property type="project" value="InterPro"/>
</dbReference>
<gene>
    <name evidence="2" type="ORF">INT45_009805</name>
</gene>
<dbReference type="InterPro" id="IPR013762">
    <property type="entry name" value="Integrase-like_cat_sf"/>
</dbReference>
<dbReference type="Proteomes" id="UP000646827">
    <property type="component" value="Unassembled WGS sequence"/>
</dbReference>
<dbReference type="GO" id="GO:0003677">
    <property type="term" value="F:DNA binding"/>
    <property type="evidence" value="ECO:0007669"/>
    <property type="project" value="InterPro"/>
</dbReference>
<dbReference type="AlphaFoldDB" id="A0A8H7RJF2"/>